<keyword evidence="1" id="KW-0472">Membrane</keyword>
<dbReference type="EMBL" id="SIKX01000003">
    <property type="protein sequence ID" value="TBF05600.1"/>
    <property type="molecule type" value="Genomic_DNA"/>
</dbReference>
<feature type="transmembrane region" description="Helical" evidence="1">
    <location>
        <begin position="37"/>
        <end position="55"/>
    </location>
</feature>
<geneLocation type="plasmid" evidence="3">
    <name>pSM42_Rh02_Rh04</name>
</geneLocation>
<evidence type="ECO:0000313" key="5">
    <source>
        <dbReference type="Proteomes" id="UP000661163"/>
    </source>
</evidence>
<protein>
    <submittedName>
        <fullName evidence="2">Uncharacterized protein</fullName>
    </submittedName>
</protein>
<dbReference type="RefSeq" id="WP_130706909.1">
    <property type="nucleotide sequence ID" value="NZ_JAJAEH010000055.1"/>
</dbReference>
<reference evidence="3 4" key="1">
    <citation type="submission" date="2019-02" db="EMBL/GenBank/DDBJ databases">
        <title>The genomic architecture of introgression among sibling species of bacteria.</title>
        <authorList>
            <person name="Cavassim M.I.A."/>
            <person name="Moeskjaer S."/>
            <person name="Moslemi C."/>
            <person name="Fields B."/>
            <person name="Bachmann A."/>
            <person name="Vilhjalmsson B."/>
            <person name="Schierup M.H."/>
            <person name="Young J.P.W."/>
            <person name="Andersen S.U."/>
        </authorList>
    </citation>
    <scope>NUCLEOTIDE SEQUENCE [LARGE SCALE GENOMIC DNA]</scope>
    <source>
        <strain evidence="3 4">SM42</strain>
        <plasmid evidence="3">pSM42_Rh02_Rh04</plasmid>
    </source>
</reference>
<evidence type="ECO:0000256" key="1">
    <source>
        <dbReference type="SAM" id="Phobius"/>
    </source>
</evidence>
<dbReference type="EMBL" id="WUFC01000035">
    <property type="protein sequence ID" value="NEI52071.1"/>
    <property type="molecule type" value="Genomic_DNA"/>
</dbReference>
<name>A0AAE4YVL4_9HYPH</name>
<evidence type="ECO:0000313" key="3">
    <source>
        <dbReference type="EMBL" id="TBF05600.1"/>
    </source>
</evidence>
<accession>A0AAE4YVL4</accession>
<evidence type="ECO:0000313" key="4">
    <source>
        <dbReference type="Proteomes" id="UP000291892"/>
    </source>
</evidence>
<dbReference type="Proteomes" id="UP000291892">
    <property type="component" value="Unassembled WGS sequence"/>
</dbReference>
<gene>
    <name evidence="3" type="ORF">ELG94_33645</name>
    <name evidence="2" type="ORF">GR217_31000</name>
</gene>
<dbReference type="Proteomes" id="UP000661163">
    <property type="component" value="Unassembled WGS sequence"/>
</dbReference>
<comment type="caution">
    <text evidence="2">The sequence shown here is derived from an EMBL/GenBank/DDBJ whole genome shotgun (WGS) entry which is preliminary data.</text>
</comment>
<sequence>MWNNAVWSGGLLLTIQVIKTNSGVGGFKSFCMTALEVAMAFMMLVLGLAAVHLTTDRINEGRSDGQRAFVSLGLMAIFLILGLGFLFTLGEYMMSPAAGIVPEAK</sequence>
<dbReference type="AlphaFoldDB" id="A0AAE4YVL4"/>
<keyword evidence="1" id="KW-1133">Transmembrane helix</keyword>
<evidence type="ECO:0000313" key="2">
    <source>
        <dbReference type="EMBL" id="NEI52071.1"/>
    </source>
</evidence>
<keyword evidence="3" id="KW-0614">Plasmid</keyword>
<reference evidence="2 5" key="2">
    <citation type="submission" date="2019-12" db="EMBL/GenBank/DDBJ databases">
        <title>Rhizobium genotypes associated with high levels of biological nitrogen fixation by grain legumes in a temperate-maritime cropping system.</title>
        <authorList>
            <person name="Maluk M."/>
            <person name="Francesc Ferrando Molina F."/>
            <person name="Lopez Del Egido L."/>
            <person name="Lafos M."/>
            <person name="Langarica-Fuentes A."/>
            <person name="Gebre Yohannes G."/>
            <person name="Young M.W."/>
            <person name="Martin P."/>
            <person name="Gantlett R."/>
            <person name="Kenicer G."/>
            <person name="Hawes C."/>
            <person name="Begg G.S."/>
            <person name="Quilliam R.S."/>
            <person name="Squire G.R."/>
            <person name="Poole P.S."/>
            <person name="Young P.W."/>
            <person name="Iannetta P.M."/>
            <person name="James E.K."/>
        </authorList>
    </citation>
    <scope>NUCLEOTIDE SEQUENCE [LARGE SCALE GENOMIC DNA]</scope>
    <source>
        <strain evidence="2 5">JHI985</strain>
    </source>
</reference>
<keyword evidence="1" id="KW-0812">Transmembrane</keyword>
<proteinExistence type="predicted"/>
<feature type="transmembrane region" description="Helical" evidence="1">
    <location>
        <begin position="67"/>
        <end position="87"/>
    </location>
</feature>
<organism evidence="2 5">
    <name type="scientific">Rhizobium ruizarguesonis</name>
    <dbReference type="NCBI Taxonomy" id="2081791"/>
    <lineage>
        <taxon>Bacteria</taxon>
        <taxon>Pseudomonadati</taxon>
        <taxon>Pseudomonadota</taxon>
        <taxon>Alphaproteobacteria</taxon>
        <taxon>Hyphomicrobiales</taxon>
        <taxon>Rhizobiaceae</taxon>
        <taxon>Rhizobium/Agrobacterium group</taxon>
        <taxon>Rhizobium</taxon>
    </lineage>
</organism>